<dbReference type="Proteomes" id="UP000799772">
    <property type="component" value="Unassembled WGS sequence"/>
</dbReference>
<comment type="caution">
    <text evidence="1">The sequence shown here is derived from an EMBL/GenBank/DDBJ whole genome shotgun (WGS) entry which is preliminary data.</text>
</comment>
<accession>A0A9P4M666</accession>
<gene>
    <name evidence="1" type="ORF">NA57DRAFT_75828</name>
</gene>
<reference evidence="1" key="1">
    <citation type="journal article" date="2020" name="Stud. Mycol.">
        <title>101 Dothideomycetes genomes: a test case for predicting lifestyles and emergence of pathogens.</title>
        <authorList>
            <person name="Haridas S."/>
            <person name="Albert R."/>
            <person name="Binder M."/>
            <person name="Bloem J."/>
            <person name="Labutti K."/>
            <person name="Salamov A."/>
            <person name="Andreopoulos B."/>
            <person name="Baker S."/>
            <person name="Barry K."/>
            <person name="Bills G."/>
            <person name="Bluhm B."/>
            <person name="Cannon C."/>
            <person name="Castanera R."/>
            <person name="Culley D."/>
            <person name="Daum C."/>
            <person name="Ezra D."/>
            <person name="Gonzalez J."/>
            <person name="Henrissat B."/>
            <person name="Kuo A."/>
            <person name="Liang C."/>
            <person name="Lipzen A."/>
            <person name="Lutzoni F."/>
            <person name="Magnuson J."/>
            <person name="Mondo S."/>
            <person name="Nolan M."/>
            <person name="Ohm R."/>
            <person name="Pangilinan J."/>
            <person name="Park H.-J."/>
            <person name="Ramirez L."/>
            <person name="Alfaro M."/>
            <person name="Sun H."/>
            <person name="Tritt A."/>
            <person name="Yoshinaga Y."/>
            <person name="Zwiers L.-H."/>
            <person name="Turgeon B."/>
            <person name="Goodwin S."/>
            <person name="Spatafora J."/>
            <person name="Crous P."/>
            <person name="Grigoriev I."/>
        </authorList>
    </citation>
    <scope>NUCLEOTIDE SEQUENCE</scope>
    <source>
        <strain evidence="1">CBS 133067</strain>
    </source>
</reference>
<protein>
    <submittedName>
        <fullName evidence="1">Uncharacterized protein</fullName>
    </submittedName>
</protein>
<evidence type="ECO:0000313" key="1">
    <source>
        <dbReference type="EMBL" id="KAF2098590.1"/>
    </source>
</evidence>
<sequence>MDSQSLAVGDLTGPATQATAPVAVRPTLMTLPTEVRLEIYKYLFPPPDITVSKRTVTILGKRRCNGVGVKKIRRDIRDMITKLCIQTHTWHFKPCKLRGAPQLKPGFVNLKQFLIALDTGCLPKLQHLIMRVSMNCDKCHDPFAWGEKQITDLTRENVWFSKAVRVLGKLKPLKEFELHLNDYDSKYVEDSPNVLGMLDRLRLLLLLFENTIRVHIGMPQVEEPRQMGEMQF</sequence>
<dbReference type="AlphaFoldDB" id="A0A9P4M666"/>
<name>A0A9P4M666_9PEZI</name>
<proteinExistence type="predicted"/>
<organism evidence="1 2">
    <name type="scientific">Rhizodiscina lignyota</name>
    <dbReference type="NCBI Taxonomy" id="1504668"/>
    <lineage>
        <taxon>Eukaryota</taxon>
        <taxon>Fungi</taxon>
        <taxon>Dikarya</taxon>
        <taxon>Ascomycota</taxon>
        <taxon>Pezizomycotina</taxon>
        <taxon>Dothideomycetes</taxon>
        <taxon>Pleosporomycetidae</taxon>
        <taxon>Aulographales</taxon>
        <taxon>Rhizodiscinaceae</taxon>
        <taxon>Rhizodiscina</taxon>
    </lineage>
</organism>
<keyword evidence="2" id="KW-1185">Reference proteome</keyword>
<dbReference type="EMBL" id="ML978126">
    <property type="protein sequence ID" value="KAF2098590.1"/>
    <property type="molecule type" value="Genomic_DNA"/>
</dbReference>
<evidence type="ECO:0000313" key="2">
    <source>
        <dbReference type="Proteomes" id="UP000799772"/>
    </source>
</evidence>